<feature type="compositionally biased region" description="Polar residues" evidence="4">
    <location>
        <begin position="166"/>
        <end position="175"/>
    </location>
</feature>
<reference evidence="6" key="3">
    <citation type="submission" date="2025-09" db="UniProtKB">
        <authorList>
            <consortium name="Ensembl"/>
        </authorList>
    </citation>
    <scope>IDENTIFICATION</scope>
</reference>
<keyword evidence="2 3" id="KW-0371">Homeobox</keyword>
<dbReference type="GO" id="GO:0000981">
    <property type="term" value="F:DNA-binding transcription factor activity, RNA polymerase II-specific"/>
    <property type="evidence" value="ECO:0007669"/>
    <property type="project" value="TreeGrafter"/>
</dbReference>
<dbReference type="AlphaFoldDB" id="A0A6I9LD33"/>
<sequence>MESKYFYFDLDYYGVGFYEEEIKTESQQKATSAASRRCFRRGGGVLHELGDKDHTNPKYGHYYNRETNQMQGSLSEPGWRSMEGPGKATGGVSHRPTKKHTKHHKFTYGQVCELERVFRETQYPDALRRKALAELINVEECKVKAWFKNQRAKFRKRQKELLLSSGTSDNLTNFSPKMDEDSDSSSDPEEPKGFLLCQQHLGQSCW</sequence>
<dbReference type="FunFam" id="1.10.10.60:FF:000580">
    <property type="entry name" value="Reproductive homeobox on X chromosome 11"/>
    <property type="match status" value="1"/>
</dbReference>
<dbReference type="GeneID" id="102927635"/>
<dbReference type="PANTHER" id="PTHR24329">
    <property type="entry name" value="HOMEOBOX PROTEIN ARISTALESS"/>
    <property type="match status" value="1"/>
</dbReference>
<dbReference type="OrthoDB" id="6159439at2759"/>
<evidence type="ECO:0000259" key="5">
    <source>
        <dbReference type="PROSITE" id="PS50071"/>
    </source>
</evidence>
<accession>A0A6I9LD33</accession>
<dbReference type="InterPro" id="IPR050649">
    <property type="entry name" value="Paired_Homeobox_TFs"/>
</dbReference>
<dbReference type="Gene3D" id="1.10.10.60">
    <property type="entry name" value="Homeodomain-like"/>
    <property type="match status" value="1"/>
</dbReference>
<evidence type="ECO:0000313" key="7">
    <source>
        <dbReference type="Proteomes" id="UP000694547"/>
    </source>
</evidence>
<keyword evidence="7" id="KW-1185">Reference proteome</keyword>
<evidence type="ECO:0000313" key="6">
    <source>
        <dbReference type="Ensembl" id="ENSPEMP00000030122.1"/>
    </source>
</evidence>
<dbReference type="PANTHER" id="PTHR24329:SF565">
    <property type="entry name" value="REPRODUCTIVE HOMEOBOX 10"/>
    <property type="match status" value="1"/>
</dbReference>
<keyword evidence="2 3" id="KW-0238">DNA-binding</keyword>
<dbReference type="SMART" id="SM00389">
    <property type="entry name" value="HOX"/>
    <property type="match status" value="1"/>
</dbReference>
<organism evidence="6 7">
    <name type="scientific">Peromyscus maniculatus bairdii</name>
    <name type="common">Prairie deer mouse</name>
    <dbReference type="NCBI Taxonomy" id="230844"/>
    <lineage>
        <taxon>Eukaryota</taxon>
        <taxon>Metazoa</taxon>
        <taxon>Chordata</taxon>
        <taxon>Craniata</taxon>
        <taxon>Vertebrata</taxon>
        <taxon>Euteleostomi</taxon>
        <taxon>Mammalia</taxon>
        <taxon>Eutheria</taxon>
        <taxon>Euarchontoglires</taxon>
        <taxon>Glires</taxon>
        <taxon>Rodentia</taxon>
        <taxon>Myomorpha</taxon>
        <taxon>Muroidea</taxon>
        <taxon>Cricetidae</taxon>
        <taxon>Neotominae</taxon>
        <taxon>Peromyscus</taxon>
    </lineage>
</organism>
<feature type="domain" description="Homeobox" evidence="5">
    <location>
        <begin position="97"/>
        <end position="157"/>
    </location>
</feature>
<dbReference type="SUPFAM" id="SSF46689">
    <property type="entry name" value="Homeodomain-like"/>
    <property type="match status" value="1"/>
</dbReference>
<dbReference type="GeneTree" id="ENSGT00940000166354"/>
<evidence type="ECO:0000256" key="3">
    <source>
        <dbReference type="RuleBase" id="RU000682"/>
    </source>
</evidence>
<dbReference type="Pfam" id="PF00046">
    <property type="entry name" value="Homeodomain"/>
    <property type="match status" value="1"/>
</dbReference>
<dbReference type="GO" id="GO:0005634">
    <property type="term" value="C:nucleus"/>
    <property type="evidence" value="ECO:0007669"/>
    <property type="project" value="UniProtKB-SubCell"/>
</dbReference>
<evidence type="ECO:0000256" key="1">
    <source>
        <dbReference type="ARBA" id="ARBA00004123"/>
    </source>
</evidence>
<dbReference type="GO" id="GO:0000977">
    <property type="term" value="F:RNA polymerase II transcription regulatory region sequence-specific DNA binding"/>
    <property type="evidence" value="ECO:0007669"/>
    <property type="project" value="TreeGrafter"/>
</dbReference>
<reference evidence="6" key="2">
    <citation type="submission" date="2025-08" db="UniProtKB">
        <authorList>
            <consortium name="Ensembl"/>
        </authorList>
    </citation>
    <scope>IDENTIFICATION</scope>
</reference>
<proteinExistence type="predicted"/>
<dbReference type="InterPro" id="IPR009057">
    <property type="entry name" value="Homeodomain-like_sf"/>
</dbReference>
<dbReference type="CDD" id="cd00086">
    <property type="entry name" value="homeodomain"/>
    <property type="match status" value="1"/>
</dbReference>
<evidence type="ECO:0000256" key="4">
    <source>
        <dbReference type="SAM" id="MobiDB-lite"/>
    </source>
</evidence>
<feature type="region of interest" description="Disordered" evidence="4">
    <location>
        <begin position="166"/>
        <end position="192"/>
    </location>
</feature>
<name>A0A6I9LD33_PERMB</name>
<gene>
    <name evidence="6" type="primary">LOC102927635</name>
</gene>
<dbReference type="RefSeq" id="XP_006981638.1">
    <property type="nucleotide sequence ID" value="XM_006981576.4"/>
</dbReference>
<reference evidence="6 7" key="1">
    <citation type="submission" date="2018-10" db="EMBL/GenBank/DDBJ databases">
        <title>Improved assembly of the deer mouse Peromyscus maniculatus genome.</title>
        <authorList>
            <person name="Lassance J.-M."/>
            <person name="Hoekstra H.E."/>
        </authorList>
    </citation>
    <scope>NUCLEOTIDE SEQUENCE [LARGE SCALE GENOMIC DNA]</scope>
</reference>
<dbReference type="PROSITE" id="PS50071">
    <property type="entry name" value="HOMEOBOX_2"/>
    <property type="match status" value="1"/>
</dbReference>
<dbReference type="Proteomes" id="UP000694547">
    <property type="component" value="Chromosome X"/>
</dbReference>
<dbReference type="InterPro" id="IPR001356">
    <property type="entry name" value="HD"/>
</dbReference>
<feature type="DNA-binding region" description="Homeobox" evidence="2">
    <location>
        <begin position="99"/>
        <end position="158"/>
    </location>
</feature>
<protein>
    <submittedName>
        <fullName evidence="6">Rhox homeobox family member 1-like</fullName>
    </submittedName>
</protein>
<dbReference type="Ensembl" id="ENSPEMT00000035055.1">
    <property type="protein sequence ID" value="ENSPEMP00000030122.1"/>
    <property type="gene ID" value="ENSPEMG00000026490.1"/>
</dbReference>
<keyword evidence="2 3" id="KW-0539">Nucleus</keyword>
<evidence type="ECO:0000256" key="2">
    <source>
        <dbReference type="PROSITE-ProRule" id="PRU00108"/>
    </source>
</evidence>
<comment type="subcellular location">
    <subcellularLocation>
        <location evidence="1 2 3">Nucleus</location>
    </subcellularLocation>
</comment>